<dbReference type="InterPro" id="IPR002821">
    <property type="entry name" value="Hydantoinase_A"/>
</dbReference>
<dbReference type="InterPro" id="IPR008040">
    <property type="entry name" value="Hydant_A_N"/>
</dbReference>
<evidence type="ECO:0000313" key="4">
    <source>
        <dbReference type="Proteomes" id="UP000470404"/>
    </source>
</evidence>
<accession>A0ABX0BML7</accession>
<dbReference type="Pfam" id="PF05378">
    <property type="entry name" value="Hydant_A_N"/>
    <property type="match status" value="1"/>
</dbReference>
<evidence type="ECO:0000259" key="2">
    <source>
        <dbReference type="Pfam" id="PF05378"/>
    </source>
</evidence>
<name>A0ABX0BML7_9PSEU</name>
<organism evidence="3 4">
    <name type="scientific">Amycolatopsis rubida</name>
    <dbReference type="NCBI Taxonomy" id="112413"/>
    <lineage>
        <taxon>Bacteria</taxon>
        <taxon>Bacillati</taxon>
        <taxon>Actinomycetota</taxon>
        <taxon>Actinomycetes</taxon>
        <taxon>Pseudonocardiales</taxon>
        <taxon>Pseudonocardiaceae</taxon>
        <taxon>Amycolatopsis</taxon>
    </lineage>
</organism>
<dbReference type="PANTHER" id="PTHR11365">
    <property type="entry name" value="5-OXOPROLINASE RELATED"/>
    <property type="match status" value="1"/>
</dbReference>
<dbReference type="PANTHER" id="PTHR11365:SF23">
    <property type="entry name" value="HYPOTHETICAL 5-OXOPROLINASE (EUROFUNG)-RELATED"/>
    <property type="match status" value="1"/>
</dbReference>
<dbReference type="InterPro" id="IPR045079">
    <property type="entry name" value="Oxoprolinase-like"/>
</dbReference>
<feature type="domain" description="Hydantoinase/oxoprolinase N-terminal" evidence="2">
    <location>
        <begin position="21"/>
        <end position="198"/>
    </location>
</feature>
<gene>
    <name evidence="3" type="ORF">G3I59_15150</name>
</gene>
<keyword evidence="4" id="KW-1185">Reference proteome</keyword>
<dbReference type="EMBL" id="JAAGNC010000081">
    <property type="protein sequence ID" value="NEC56886.1"/>
    <property type="molecule type" value="Genomic_DNA"/>
</dbReference>
<evidence type="ECO:0000259" key="1">
    <source>
        <dbReference type="Pfam" id="PF01968"/>
    </source>
</evidence>
<dbReference type="Proteomes" id="UP000470404">
    <property type="component" value="Unassembled WGS sequence"/>
</dbReference>
<sequence>MLDRAKETAVLPSSDPRSGWRVGADIGGTFTDVIALGPAGQVVPMKVLSTPPDFGTGVVTATTGVLAEAGAAPDAVTAMLHGTTVATNAILEAAGARTAVVTTLGFRDVLELGRLRRPVLYDLSWVKPVPLAARRDRHELAQRITADGRLDPAADEAEVRALASRLRADGIEAVAVCLLNSYVRPDEERRVAESLRAELPGVYVTASVDISPQPHEFERTSTAAVNAYVGPAVHGYLTRLEAGLRAEGVHAPLMVMQSSGGLLDAESVSHRPVQIIESGPAAGVTAVRRLAHLLGLPSVVAFDMGGTTAKASLIEHGEPFVSADYEVGGGMNVARGLGSGAGYPVRTPSIDIAEVGSGGGSVIAVDEAGALHVGPASAGSRPGPACYGNGGELPTLTDANVSLGYLSPDALAGGRVAVHPDLAAKALTTVAEQLKREPLDTARGAYEVAVSNMTTAVKAVTSERGRDPRDATMVAFGGAGPLYAAELARELGIATVLVPAHPGLFSSLGLLVADTELHEIAPYREELADIDALATEFAALTAKVTAELGENAVLERLLDLRYRGQRFELRIRLDDGDLTEDLLAAARARFHAEHQRTYGRAGGDDLVELVNLRVRGVVPSTVPLEDVLRPAPDDDRTPSTRECRFAAMTRTPVLRRADLGAEPVEGPVIVEDMDATTLVPPGARVHRDQFCNIVITWSAA</sequence>
<evidence type="ECO:0000313" key="3">
    <source>
        <dbReference type="EMBL" id="NEC56886.1"/>
    </source>
</evidence>
<proteinExistence type="predicted"/>
<dbReference type="Pfam" id="PF01968">
    <property type="entry name" value="Hydantoinase_A"/>
    <property type="match status" value="1"/>
</dbReference>
<protein>
    <submittedName>
        <fullName evidence="3">Hydantoinase/oxoprolinase family protein</fullName>
    </submittedName>
</protein>
<dbReference type="InterPro" id="IPR043129">
    <property type="entry name" value="ATPase_NBD"/>
</dbReference>
<feature type="domain" description="Hydantoinase A/oxoprolinase" evidence="1">
    <location>
        <begin position="219"/>
        <end position="516"/>
    </location>
</feature>
<comment type="caution">
    <text evidence="3">The sequence shown here is derived from an EMBL/GenBank/DDBJ whole genome shotgun (WGS) entry which is preliminary data.</text>
</comment>
<reference evidence="3 4" key="1">
    <citation type="submission" date="2020-01" db="EMBL/GenBank/DDBJ databases">
        <title>Insect and environment-associated Actinomycetes.</title>
        <authorList>
            <person name="Currrie C."/>
            <person name="Chevrette M."/>
            <person name="Carlson C."/>
            <person name="Stubbendieck R."/>
            <person name="Wendt-Pienkowski E."/>
        </authorList>
    </citation>
    <scope>NUCLEOTIDE SEQUENCE [LARGE SCALE GENOMIC DNA]</scope>
    <source>
        <strain evidence="3 4">SID8386</strain>
    </source>
</reference>
<dbReference type="SUPFAM" id="SSF53067">
    <property type="entry name" value="Actin-like ATPase domain"/>
    <property type="match status" value="1"/>
</dbReference>